<keyword evidence="2" id="KW-0472">Membrane</keyword>
<keyword evidence="2" id="KW-1133">Transmembrane helix</keyword>
<gene>
    <name evidence="3" type="ORF">HMPREF9555_00912</name>
</gene>
<dbReference type="EMBL" id="AECV01000015">
    <property type="protein sequence ID" value="EFW29904.1"/>
    <property type="molecule type" value="Genomic_DNA"/>
</dbReference>
<keyword evidence="4" id="KW-1185">Reference proteome</keyword>
<keyword evidence="2" id="KW-0812">Transmembrane</keyword>
<feature type="region of interest" description="Disordered" evidence="1">
    <location>
        <begin position="1"/>
        <end position="25"/>
    </location>
</feature>
<evidence type="ECO:0000256" key="1">
    <source>
        <dbReference type="SAM" id="MobiDB-lite"/>
    </source>
</evidence>
<proteinExistence type="predicted"/>
<evidence type="ECO:0000256" key="2">
    <source>
        <dbReference type="SAM" id="Phobius"/>
    </source>
</evidence>
<dbReference type="RefSeq" id="WP_009349583.1">
    <property type="nucleotide sequence ID" value="NZ_GL638136.1"/>
</dbReference>
<feature type="transmembrane region" description="Helical" evidence="2">
    <location>
        <begin position="83"/>
        <end position="101"/>
    </location>
</feature>
<dbReference type="AlphaFoldDB" id="E7N1M7"/>
<protein>
    <submittedName>
        <fullName evidence="3">Uncharacterized protein</fullName>
    </submittedName>
</protein>
<dbReference type="Proteomes" id="UP000004633">
    <property type="component" value="Unassembled WGS sequence"/>
</dbReference>
<organism evidence="3 4">
    <name type="scientific">Selenomonas artemidis F0399</name>
    <dbReference type="NCBI Taxonomy" id="749551"/>
    <lineage>
        <taxon>Bacteria</taxon>
        <taxon>Bacillati</taxon>
        <taxon>Bacillota</taxon>
        <taxon>Negativicutes</taxon>
        <taxon>Selenomonadales</taxon>
        <taxon>Selenomonadaceae</taxon>
        <taxon>Selenomonas</taxon>
    </lineage>
</organism>
<feature type="transmembrane region" description="Helical" evidence="2">
    <location>
        <begin position="28"/>
        <end position="48"/>
    </location>
</feature>
<reference evidence="3 4" key="1">
    <citation type="submission" date="2010-08" db="EMBL/GenBank/DDBJ databases">
        <authorList>
            <person name="Weinstock G."/>
            <person name="Sodergren E."/>
            <person name="Clifton S."/>
            <person name="Fulton L."/>
            <person name="Fulton B."/>
            <person name="Courtney L."/>
            <person name="Fronick C."/>
            <person name="Harrison M."/>
            <person name="Strong C."/>
            <person name="Farmer C."/>
            <person name="Delahaunty K."/>
            <person name="Markovic C."/>
            <person name="Hall O."/>
            <person name="Minx P."/>
            <person name="Tomlinson C."/>
            <person name="Mitreva M."/>
            <person name="Hou S."/>
            <person name="Chen J."/>
            <person name="Wollam A."/>
            <person name="Pepin K.H."/>
            <person name="Johnson M."/>
            <person name="Bhonagiri V."/>
            <person name="Zhang X."/>
            <person name="Suruliraj S."/>
            <person name="Warren W."/>
            <person name="Chinwalla A."/>
            <person name="Mardis E.R."/>
            <person name="Wilson R.K."/>
        </authorList>
    </citation>
    <scope>NUCLEOTIDE SEQUENCE [LARGE SCALE GENOMIC DNA]</scope>
    <source>
        <strain evidence="3 4">F0399</strain>
    </source>
</reference>
<evidence type="ECO:0000313" key="3">
    <source>
        <dbReference type="EMBL" id="EFW29904.1"/>
    </source>
</evidence>
<name>E7N1M7_9FIRM</name>
<sequence length="109" mass="12292">MARMLKKLKQKNAPQKDTTPAPPTGKGYLILGIVLFTLTLTIAGWEMFDMTSRAMYVLLTISLGLTYTNRYHGHKLSETQRMLVTRGSFVTIGLAAALFFVELYQRYVA</sequence>
<comment type="caution">
    <text evidence="3">The sequence shown here is derived from an EMBL/GenBank/DDBJ whole genome shotgun (WGS) entry which is preliminary data.</text>
</comment>
<dbReference type="HOGENOM" id="CLU_173247_0_0_9"/>
<accession>E7N1M7</accession>
<evidence type="ECO:0000313" key="4">
    <source>
        <dbReference type="Proteomes" id="UP000004633"/>
    </source>
</evidence>
<feature type="compositionally biased region" description="Basic residues" evidence="1">
    <location>
        <begin position="1"/>
        <end position="10"/>
    </location>
</feature>
<dbReference type="STRING" id="749551.HMPREF9555_00912"/>